<evidence type="ECO:0000256" key="2">
    <source>
        <dbReference type="ARBA" id="ARBA00002421"/>
    </source>
</evidence>
<evidence type="ECO:0000256" key="8">
    <source>
        <dbReference type="ARBA" id="ARBA00033426"/>
    </source>
</evidence>
<comment type="caution">
    <text evidence="9">The sequence shown here is derived from an EMBL/GenBank/DDBJ whole genome shotgun (WGS) entry which is preliminary data.</text>
</comment>
<dbReference type="Pfam" id="PF02245">
    <property type="entry name" value="Pur_DNA_glyco"/>
    <property type="match status" value="1"/>
</dbReference>
<dbReference type="HAMAP" id="MF_00527">
    <property type="entry name" value="3MGH"/>
    <property type="match status" value="1"/>
</dbReference>
<dbReference type="AlphaFoldDB" id="A0A8T0HBP4"/>
<dbReference type="PANTHER" id="PTHR10429">
    <property type="entry name" value="DNA-3-METHYLADENINE GLYCOSYLASE"/>
    <property type="match status" value="1"/>
</dbReference>
<keyword evidence="6" id="KW-0378">Hydrolase</keyword>
<dbReference type="FunFam" id="3.10.300.10:FF:000001">
    <property type="entry name" value="Putative 3-methyladenine DNA glycosylase"/>
    <property type="match status" value="1"/>
</dbReference>
<dbReference type="InterPro" id="IPR003180">
    <property type="entry name" value="MPG"/>
</dbReference>
<evidence type="ECO:0000256" key="4">
    <source>
        <dbReference type="ARBA" id="ARBA00012000"/>
    </source>
</evidence>
<dbReference type="Proteomes" id="UP000822688">
    <property type="component" value="Chromosome 6"/>
</dbReference>
<evidence type="ECO:0000256" key="7">
    <source>
        <dbReference type="ARBA" id="ARBA00023204"/>
    </source>
</evidence>
<keyword evidence="10" id="KW-1185">Reference proteome</keyword>
<sequence>MVAKLVQPTLCCSFFDMDLVGRASTPAVNGVLEEPQGLRRSLRKQTKSARKATLKKVVSPYFVGKPGAGKSGKRSVAISAKTEAQQQCSEDNEGKSKAVVSQSLQVDNYRLLPADFYACDALDLAPRLLGKLLRHDDVILQITEVEAYRTGDTACHARFGRTARTEAMFRAGGHAYVFLCYGINVMLNVVADKDGLGAAVLIRACSPVTGLATILQRRKQDAVKPVLLTGPGKVGQALGLTVDWSCHPLFLPGGLEILDGPAPEAILAGPRVGIDYASPEDVAAPWRFAVAGTPWVSAPRATLLPIPWPSANV</sequence>
<dbReference type="SUPFAM" id="SSF50486">
    <property type="entry name" value="FMT C-terminal domain-like"/>
    <property type="match status" value="1"/>
</dbReference>
<protein>
    <recommendedName>
        <fullName evidence="4">DNA-3-methyladenine glycosylase II</fullName>
        <ecNumber evidence="4">3.2.2.21</ecNumber>
    </recommendedName>
    <alternativeName>
        <fullName evidence="8">3-methyladenine DNA glycosidase</fullName>
    </alternativeName>
</protein>
<evidence type="ECO:0000313" key="9">
    <source>
        <dbReference type="EMBL" id="KAG0569266.1"/>
    </source>
</evidence>
<evidence type="ECO:0000256" key="6">
    <source>
        <dbReference type="ARBA" id="ARBA00022801"/>
    </source>
</evidence>
<keyword evidence="5" id="KW-0227">DNA damage</keyword>
<dbReference type="EMBL" id="CM026427">
    <property type="protein sequence ID" value="KAG0569266.1"/>
    <property type="molecule type" value="Genomic_DNA"/>
</dbReference>
<dbReference type="GO" id="GO:0006284">
    <property type="term" value="P:base-excision repair"/>
    <property type="evidence" value="ECO:0007669"/>
    <property type="project" value="InterPro"/>
</dbReference>
<evidence type="ECO:0000313" key="10">
    <source>
        <dbReference type="Proteomes" id="UP000822688"/>
    </source>
</evidence>
<dbReference type="EC" id="3.2.2.21" evidence="4"/>
<comment type="function">
    <text evidence="2">Hydrolysis of the deoxyribose N-glycosidic bond to excise 3-methyladenine, and 7-methylguanine from the damaged DNA polymer formed by alkylation lesions.</text>
</comment>
<evidence type="ECO:0000256" key="1">
    <source>
        <dbReference type="ARBA" id="ARBA00000086"/>
    </source>
</evidence>
<comment type="catalytic activity">
    <reaction evidence="1">
        <text>Hydrolysis of alkylated DNA, releasing 3-methyladenine, 3-methylguanine, 7-methylguanine and 7-methyladenine.</text>
        <dbReference type="EC" id="3.2.2.21"/>
    </reaction>
</comment>
<dbReference type="Gene3D" id="3.10.300.10">
    <property type="entry name" value="Methylpurine-DNA glycosylase (MPG)"/>
    <property type="match status" value="1"/>
</dbReference>
<dbReference type="NCBIfam" id="TIGR00567">
    <property type="entry name" value="3mg"/>
    <property type="match status" value="1"/>
</dbReference>
<dbReference type="CDD" id="cd00540">
    <property type="entry name" value="AAG"/>
    <property type="match status" value="1"/>
</dbReference>
<gene>
    <name evidence="9" type="ORF">KC19_6G078500</name>
</gene>
<evidence type="ECO:0000256" key="3">
    <source>
        <dbReference type="ARBA" id="ARBA00009232"/>
    </source>
</evidence>
<dbReference type="GO" id="GO:0003905">
    <property type="term" value="F:alkylbase DNA N-glycosylase activity"/>
    <property type="evidence" value="ECO:0007669"/>
    <property type="project" value="UniProtKB-EC"/>
</dbReference>
<dbReference type="PANTHER" id="PTHR10429:SF0">
    <property type="entry name" value="DNA-3-METHYLADENINE GLYCOSYLASE"/>
    <property type="match status" value="1"/>
</dbReference>
<comment type="similarity">
    <text evidence="3">Belongs to the DNA glycosylase MPG family.</text>
</comment>
<keyword evidence="7" id="KW-0234">DNA repair</keyword>
<dbReference type="InterPro" id="IPR036995">
    <property type="entry name" value="MPG_sf"/>
</dbReference>
<evidence type="ECO:0000256" key="5">
    <source>
        <dbReference type="ARBA" id="ARBA00022763"/>
    </source>
</evidence>
<dbReference type="InterPro" id="IPR011034">
    <property type="entry name" value="Formyl_transferase-like_C_sf"/>
</dbReference>
<name>A0A8T0HBP4_CERPU</name>
<dbReference type="GO" id="GO:0003677">
    <property type="term" value="F:DNA binding"/>
    <property type="evidence" value="ECO:0007669"/>
    <property type="project" value="InterPro"/>
</dbReference>
<proteinExistence type="inferred from homology"/>
<reference evidence="9 10" key="1">
    <citation type="submission" date="2020-06" db="EMBL/GenBank/DDBJ databases">
        <title>WGS assembly of Ceratodon purpureus strain R40.</title>
        <authorList>
            <person name="Carey S.B."/>
            <person name="Jenkins J."/>
            <person name="Shu S."/>
            <person name="Lovell J.T."/>
            <person name="Sreedasyam A."/>
            <person name="Maumus F."/>
            <person name="Tiley G.P."/>
            <person name="Fernandez-Pozo N."/>
            <person name="Barry K."/>
            <person name="Chen C."/>
            <person name="Wang M."/>
            <person name="Lipzen A."/>
            <person name="Daum C."/>
            <person name="Saski C.A."/>
            <person name="Payton A.C."/>
            <person name="Mcbreen J.C."/>
            <person name="Conrad R.E."/>
            <person name="Kollar L.M."/>
            <person name="Olsson S."/>
            <person name="Huttunen S."/>
            <person name="Landis J.B."/>
            <person name="Wickett N.J."/>
            <person name="Johnson M.G."/>
            <person name="Rensing S.A."/>
            <person name="Grimwood J."/>
            <person name="Schmutz J."/>
            <person name="Mcdaniel S.F."/>
        </authorList>
    </citation>
    <scope>NUCLEOTIDE SEQUENCE [LARGE SCALE GENOMIC DNA]</scope>
    <source>
        <strain evidence="9 10">R40</strain>
    </source>
</reference>
<organism evidence="9 10">
    <name type="scientific">Ceratodon purpureus</name>
    <name type="common">Fire moss</name>
    <name type="synonym">Dicranum purpureum</name>
    <dbReference type="NCBI Taxonomy" id="3225"/>
    <lineage>
        <taxon>Eukaryota</taxon>
        <taxon>Viridiplantae</taxon>
        <taxon>Streptophyta</taxon>
        <taxon>Embryophyta</taxon>
        <taxon>Bryophyta</taxon>
        <taxon>Bryophytina</taxon>
        <taxon>Bryopsida</taxon>
        <taxon>Dicranidae</taxon>
        <taxon>Pseudoditrichales</taxon>
        <taxon>Ditrichaceae</taxon>
        <taxon>Ceratodon</taxon>
    </lineage>
</organism>
<accession>A0A8T0HBP4</accession>